<reference evidence="1 2" key="1">
    <citation type="journal article" date="2018" name="Mol. Biol. Evol.">
        <title>Broad Genomic Sampling Reveals a Smut Pathogenic Ancestry of the Fungal Clade Ustilaginomycotina.</title>
        <authorList>
            <person name="Kijpornyongpan T."/>
            <person name="Mondo S.J."/>
            <person name="Barry K."/>
            <person name="Sandor L."/>
            <person name="Lee J."/>
            <person name="Lipzen A."/>
            <person name="Pangilinan J."/>
            <person name="LaButti K."/>
            <person name="Hainaut M."/>
            <person name="Henrissat B."/>
            <person name="Grigoriev I.V."/>
            <person name="Spatafora J.W."/>
            <person name="Aime M.C."/>
        </authorList>
    </citation>
    <scope>NUCLEOTIDE SEQUENCE [LARGE SCALE GENOMIC DNA]</scope>
    <source>
        <strain evidence="1 2">SA 807</strain>
    </source>
</reference>
<organism evidence="1 2">
    <name type="scientific">Violaceomyces palustris</name>
    <dbReference type="NCBI Taxonomy" id="1673888"/>
    <lineage>
        <taxon>Eukaryota</taxon>
        <taxon>Fungi</taxon>
        <taxon>Dikarya</taxon>
        <taxon>Basidiomycota</taxon>
        <taxon>Ustilaginomycotina</taxon>
        <taxon>Ustilaginomycetes</taxon>
        <taxon>Violaceomycetales</taxon>
        <taxon>Violaceomycetaceae</taxon>
        <taxon>Violaceomyces</taxon>
    </lineage>
</organism>
<dbReference type="EMBL" id="KZ819890">
    <property type="protein sequence ID" value="PWN50868.1"/>
    <property type="molecule type" value="Genomic_DNA"/>
</dbReference>
<proteinExistence type="predicted"/>
<keyword evidence="2" id="KW-1185">Reference proteome</keyword>
<sequence length="603" mass="67348">MLVPLALSSISALALSILTYHPYQKHLTLHGLKKDPLSRPASSLNLESCEPVYPNKFLGPASAAEPAFCDDVVLHHQTKMAYMSCDPGRLGWDARMGVWEDEEVKEEGQGEAAIWAWDTSVESLPRKLFIKLPLPSDPVQPPKDLLRTFHPSGLAVTYSHPHYSDQGVENPAALVILVANHPKAHEAGVVDVFVHNLDSIGGRNSNIMRWIRRIEGDSLKEEERRLSPFRMEIFDEQHSKSLPRDGRSIEEKVLEGMSREEYASAHVRIPSFLFTSLALPTVRGGETAAGTTRSSSSSSVIDSYLTYAKALMMPTNDLPPQDAFIYHANANVTMNVLSEGSLPSWRGFPPLIKATDGGGKEAGSNSSLATFYASTLSGEESKISEWTQHWVKGIRAGIKEHLVESGSGEGVVGEKKTMISIKTYTPQFVTFWRHKLKRPLWAIGSDRLGRIWAAYQTDTIEALKWIDRMRQERRTRIRGVDSSSSSSQVEQAIRPTSRIDQITYIYKNLNLAAAHPWELTKVKQLKEKGLFLRKEFHQLSIFVSESQEQASRRGTGIERHKGFLPSIVTGIAVDHERGFLIVVGAYEERGIAKCVIPERWAEM</sequence>
<gene>
    <name evidence="1" type="ORF">IE53DRAFT_329474</name>
</gene>
<evidence type="ECO:0000313" key="2">
    <source>
        <dbReference type="Proteomes" id="UP000245626"/>
    </source>
</evidence>
<name>A0ACD0NYF0_9BASI</name>
<evidence type="ECO:0000313" key="1">
    <source>
        <dbReference type="EMBL" id="PWN50868.1"/>
    </source>
</evidence>
<protein>
    <submittedName>
        <fullName evidence="1">Uncharacterized protein</fullName>
    </submittedName>
</protein>
<accession>A0ACD0NYF0</accession>
<dbReference type="Proteomes" id="UP000245626">
    <property type="component" value="Unassembled WGS sequence"/>
</dbReference>